<name>A0A6N6RD40_9FLAO</name>
<dbReference type="OrthoDB" id="411301at2"/>
<sequence>MRYSCFITIDKPRGTVVEMFQDPDGIKNWMDGFQKMEFISGEKGKVGAKTDFYFKHKNREMLIHETILEENLPDSIKFGYESPAGYNEVETEFTENDNGKTLVTTNNYFKFGGAMIIMSFFFKGMFRKQSETHLRKLKEWVESV</sequence>
<feature type="domain" description="Activator of Hsp90 ATPase homologue 1/2-like C-terminal" evidence="2">
    <location>
        <begin position="12"/>
        <end position="106"/>
    </location>
</feature>
<dbReference type="RefSeq" id="WP_151668302.1">
    <property type="nucleotide sequence ID" value="NZ_WBVO01000013.1"/>
</dbReference>
<dbReference type="EMBL" id="WBVO01000013">
    <property type="protein sequence ID" value="KAB2806785.1"/>
    <property type="molecule type" value="Genomic_DNA"/>
</dbReference>
<comment type="similarity">
    <text evidence="1">Belongs to the AHA1 family.</text>
</comment>
<dbReference type="Proteomes" id="UP000468650">
    <property type="component" value="Unassembled WGS sequence"/>
</dbReference>
<keyword evidence="4" id="KW-1185">Reference proteome</keyword>
<dbReference type="Pfam" id="PF08327">
    <property type="entry name" value="AHSA1"/>
    <property type="match status" value="1"/>
</dbReference>
<evidence type="ECO:0000313" key="3">
    <source>
        <dbReference type="EMBL" id="KAB2806785.1"/>
    </source>
</evidence>
<proteinExistence type="inferred from homology"/>
<accession>A0A6N6RD40</accession>
<dbReference type="AlphaFoldDB" id="A0A6N6RD40"/>
<evidence type="ECO:0000313" key="4">
    <source>
        <dbReference type="Proteomes" id="UP000468650"/>
    </source>
</evidence>
<evidence type="ECO:0000256" key="1">
    <source>
        <dbReference type="ARBA" id="ARBA00006817"/>
    </source>
</evidence>
<reference evidence="3 4" key="1">
    <citation type="submission" date="2019-09" db="EMBL/GenBank/DDBJ databases">
        <title>Genomes of family Cryomorphaceae.</title>
        <authorList>
            <person name="Bowman J.P."/>
        </authorList>
    </citation>
    <scope>NUCLEOTIDE SEQUENCE [LARGE SCALE GENOMIC DNA]</scope>
    <source>
        <strain evidence="3 4">LMG 25704</strain>
    </source>
</reference>
<dbReference type="Gene3D" id="3.30.530.20">
    <property type="match status" value="1"/>
</dbReference>
<dbReference type="InterPro" id="IPR013538">
    <property type="entry name" value="ASHA1/2-like_C"/>
</dbReference>
<dbReference type="CDD" id="cd07812">
    <property type="entry name" value="SRPBCC"/>
    <property type="match status" value="1"/>
</dbReference>
<evidence type="ECO:0000259" key="2">
    <source>
        <dbReference type="Pfam" id="PF08327"/>
    </source>
</evidence>
<gene>
    <name evidence="3" type="ORF">F8C67_13025</name>
</gene>
<protein>
    <submittedName>
        <fullName evidence="3">SRPBCC family protein</fullName>
    </submittedName>
</protein>
<dbReference type="InterPro" id="IPR023393">
    <property type="entry name" value="START-like_dom_sf"/>
</dbReference>
<dbReference type="SUPFAM" id="SSF55961">
    <property type="entry name" value="Bet v1-like"/>
    <property type="match status" value="1"/>
</dbReference>
<organism evidence="3 4">
    <name type="scientific">Phaeocystidibacter luteus</name>
    <dbReference type="NCBI Taxonomy" id="911197"/>
    <lineage>
        <taxon>Bacteria</taxon>
        <taxon>Pseudomonadati</taxon>
        <taxon>Bacteroidota</taxon>
        <taxon>Flavobacteriia</taxon>
        <taxon>Flavobacteriales</taxon>
        <taxon>Phaeocystidibacteraceae</taxon>
        <taxon>Phaeocystidibacter</taxon>
    </lineage>
</organism>
<comment type="caution">
    <text evidence="3">The sequence shown here is derived from an EMBL/GenBank/DDBJ whole genome shotgun (WGS) entry which is preliminary data.</text>
</comment>